<evidence type="ECO:0000256" key="4">
    <source>
        <dbReference type="ARBA" id="ARBA00022840"/>
    </source>
</evidence>
<keyword evidence="2" id="KW-0963">Cytoplasm</keyword>
<evidence type="ECO:0000256" key="7">
    <source>
        <dbReference type="SAM" id="MobiDB-lite"/>
    </source>
</evidence>
<dbReference type="AlphaFoldDB" id="A0AAW2LV95"/>
<evidence type="ECO:0000313" key="8">
    <source>
        <dbReference type="EMBL" id="KAL0323040.1"/>
    </source>
</evidence>
<dbReference type="GO" id="GO:0051231">
    <property type="term" value="P:spindle elongation"/>
    <property type="evidence" value="ECO:0007669"/>
    <property type="project" value="TreeGrafter"/>
</dbReference>
<keyword evidence="4" id="KW-0067">ATP-binding</keyword>
<protein>
    <submittedName>
        <fullName evidence="8">Kinesin-like protein KIN-4A</fullName>
    </submittedName>
</protein>
<gene>
    <name evidence="8" type="ORF">Sangu_1923300</name>
</gene>
<dbReference type="PANTHER" id="PTHR47969:SF15">
    <property type="entry name" value="CHROMOSOME-ASSOCIATED KINESIN KIF4A-RELATED"/>
    <property type="match status" value="1"/>
</dbReference>
<organism evidence="8">
    <name type="scientific">Sesamum angustifolium</name>
    <dbReference type="NCBI Taxonomy" id="2727405"/>
    <lineage>
        <taxon>Eukaryota</taxon>
        <taxon>Viridiplantae</taxon>
        <taxon>Streptophyta</taxon>
        <taxon>Embryophyta</taxon>
        <taxon>Tracheophyta</taxon>
        <taxon>Spermatophyta</taxon>
        <taxon>Magnoliopsida</taxon>
        <taxon>eudicotyledons</taxon>
        <taxon>Gunneridae</taxon>
        <taxon>Pentapetalae</taxon>
        <taxon>asterids</taxon>
        <taxon>lamiids</taxon>
        <taxon>Lamiales</taxon>
        <taxon>Pedaliaceae</taxon>
        <taxon>Sesamum</taxon>
    </lineage>
</organism>
<evidence type="ECO:0000256" key="3">
    <source>
        <dbReference type="ARBA" id="ARBA00022741"/>
    </source>
</evidence>
<dbReference type="GO" id="GO:0005875">
    <property type="term" value="C:microtubule associated complex"/>
    <property type="evidence" value="ECO:0007669"/>
    <property type="project" value="TreeGrafter"/>
</dbReference>
<dbReference type="PANTHER" id="PTHR47969">
    <property type="entry name" value="CHROMOSOME-ASSOCIATED KINESIN KIF4A-RELATED"/>
    <property type="match status" value="1"/>
</dbReference>
<evidence type="ECO:0000256" key="2">
    <source>
        <dbReference type="ARBA" id="ARBA00022490"/>
    </source>
</evidence>
<dbReference type="EMBL" id="JACGWK010000012">
    <property type="protein sequence ID" value="KAL0323040.1"/>
    <property type="molecule type" value="Genomic_DNA"/>
</dbReference>
<evidence type="ECO:0000256" key="5">
    <source>
        <dbReference type="ARBA" id="ARBA00023054"/>
    </source>
</evidence>
<evidence type="ECO:0000256" key="1">
    <source>
        <dbReference type="ARBA" id="ARBA00004496"/>
    </source>
</evidence>
<dbReference type="GO" id="GO:0005524">
    <property type="term" value="F:ATP binding"/>
    <property type="evidence" value="ECO:0007669"/>
    <property type="project" value="UniProtKB-KW"/>
</dbReference>
<sequence length="350" mass="40039">MATKRLKELLEARKSSTRENSVNSNGNGINCQTSEKSLQRWLDHELEVLVNVHEVRYEYEKQSQVRAALAEELAVLRQVDEFASKGVSPPRGKSGVSRASSMSPTARMSRIASLESMLSISSNSLVAMASQLSEAEERERGVSSRGRWNQLRSMGDAKNLLQYMFNHLGDARCELWEKEMEIKEMKEQMKELVGLLRQSELRRKEIEKELKLRDQAASITLATPPSGNSHKHIADEMSGPLSPIPVPAPKQLKYTPGIANGSVRELAAFMDQTRKMVPIGHLSMKKLALAGHGGKLWRWKRSHHQWLLQFKWKWQKPWRLSEWIKHSDETIMRSRPRPQALSDVMYRNPH</sequence>
<dbReference type="GO" id="GO:0007052">
    <property type="term" value="P:mitotic spindle organization"/>
    <property type="evidence" value="ECO:0007669"/>
    <property type="project" value="TreeGrafter"/>
</dbReference>
<proteinExistence type="predicted"/>
<comment type="caution">
    <text evidence="8">The sequence shown here is derived from an EMBL/GenBank/DDBJ whole genome shotgun (WGS) entry which is preliminary data.</text>
</comment>
<keyword evidence="3" id="KW-0547">Nucleotide-binding</keyword>
<feature type="compositionally biased region" description="Polar residues" evidence="7">
    <location>
        <begin position="97"/>
        <end position="106"/>
    </location>
</feature>
<reference evidence="8" key="1">
    <citation type="submission" date="2020-06" db="EMBL/GenBank/DDBJ databases">
        <authorList>
            <person name="Li T."/>
            <person name="Hu X."/>
            <person name="Zhang T."/>
            <person name="Song X."/>
            <person name="Zhang H."/>
            <person name="Dai N."/>
            <person name="Sheng W."/>
            <person name="Hou X."/>
            <person name="Wei L."/>
        </authorList>
    </citation>
    <scope>NUCLEOTIDE SEQUENCE</scope>
    <source>
        <strain evidence="8">G01</strain>
        <tissue evidence="8">Leaf</tissue>
    </source>
</reference>
<reference evidence="8" key="2">
    <citation type="journal article" date="2024" name="Plant">
        <title>Genomic evolution and insights into agronomic trait innovations of Sesamum species.</title>
        <authorList>
            <person name="Miao H."/>
            <person name="Wang L."/>
            <person name="Qu L."/>
            <person name="Liu H."/>
            <person name="Sun Y."/>
            <person name="Le M."/>
            <person name="Wang Q."/>
            <person name="Wei S."/>
            <person name="Zheng Y."/>
            <person name="Lin W."/>
            <person name="Duan Y."/>
            <person name="Cao H."/>
            <person name="Xiong S."/>
            <person name="Wang X."/>
            <person name="Wei L."/>
            <person name="Li C."/>
            <person name="Ma Q."/>
            <person name="Ju M."/>
            <person name="Zhao R."/>
            <person name="Li G."/>
            <person name="Mu C."/>
            <person name="Tian Q."/>
            <person name="Mei H."/>
            <person name="Zhang T."/>
            <person name="Gao T."/>
            <person name="Zhang H."/>
        </authorList>
    </citation>
    <scope>NUCLEOTIDE SEQUENCE</scope>
    <source>
        <strain evidence="8">G01</strain>
    </source>
</reference>
<feature type="coiled-coil region" evidence="6">
    <location>
        <begin position="168"/>
        <end position="209"/>
    </location>
</feature>
<dbReference type="GO" id="GO:0003777">
    <property type="term" value="F:microtubule motor activity"/>
    <property type="evidence" value="ECO:0007669"/>
    <property type="project" value="InterPro"/>
</dbReference>
<feature type="region of interest" description="Disordered" evidence="7">
    <location>
        <begin position="84"/>
        <end position="107"/>
    </location>
</feature>
<keyword evidence="5 6" id="KW-0175">Coiled coil</keyword>
<comment type="subcellular location">
    <subcellularLocation>
        <location evidence="1">Cytoplasm</location>
    </subcellularLocation>
</comment>
<accession>A0AAW2LV95</accession>
<dbReference type="InterPro" id="IPR027640">
    <property type="entry name" value="Kinesin-like_fam"/>
</dbReference>
<dbReference type="GO" id="GO:0005737">
    <property type="term" value="C:cytoplasm"/>
    <property type="evidence" value="ECO:0007669"/>
    <property type="project" value="UniProtKB-SubCell"/>
</dbReference>
<dbReference type="GO" id="GO:0007018">
    <property type="term" value="P:microtubule-based movement"/>
    <property type="evidence" value="ECO:0007669"/>
    <property type="project" value="InterPro"/>
</dbReference>
<name>A0AAW2LV95_9LAMI</name>
<evidence type="ECO:0000256" key="6">
    <source>
        <dbReference type="SAM" id="Coils"/>
    </source>
</evidence>